<dbReference type="InterPro" id="IPR038440">
    <property type="entry name" value="FimV_C_sf"/>
</dbReference>
<accession>A0ABX1TL42</accession>
<dbReference type="InterPro" id="IPR020012">
    <property type="entry name" value="LysM_FimV"/>
</dbReference>
<feature type="compositionally biased region" description="Low complexity" evidence="1">
    <location>
        <begin position="479"/>
        <end position="507"/>
    </location>
</feature>
<keyword evidence="2" id="KW-0812">Transmembrane</keyword>
<feature type="region of interest" description="Disordered" evidence="1">
    <location>
        <begin position="264"/>
        <end position="338"/>
    </location>
</feature>
<feature type="domain" description="FimV N-terminal" evidence="3">
    <location>
        <begin position="48"/>
        <end position="154"/>
    </location>
</feature>
<feature type="compositionally biased region" description="Pro residues" evidence="1">
    <location>
        <begin position="314"/>
        <end position="338"/>
    </location>
</feature>
<feature type="region of interest" description="Disordered" evidence="1">
    <location>
        <begin position="698"/>
        <end position="718"/>
    </location>
</feature>
<feature type="compositionally biased region" description="Pro residues" evidence="1">
    <location>
        <begin position="290"/>
        <end position="305"/>
    </location>
</feature>
<feature type="compositionally biased region" description="Pro residues" evidence="1">
    <location>
        <begin position="508"/>
        <end position="517"/>
    </location>
</feature>
<dbReference type="NCBIfam" id="TIGR03504">
    <property type="entry name" value="FimV_Cterm"/>
    <property type="match status" value="1"/>
</dbReference>
<evidence type="ECO:0000256" key="1">
    <source>
        <dbReference type="SAM" id="MobiDB-lite"/>
    </source>
</evidence>
<dbReference type="InterPro" id="IPR020011">
    <property type="entry name" value="FimV_C"/>
</dbReference>
<feature type="region of interest" description="Disordered" evidence="1">
    <location>
        <begin position="440"/>
        <end position="591"/>
    </location>
</feature>
<feature type="compositionally biased region" description="Low complexity" evidence="1">
    <location>
        <begin position="277"/>
        <end position="289"/>
    </location>
</feature>
<dbReference type="NCBIfam" id="TIGR03505">
    <property type="entry name" value="FimV_core"/>
    <property type="match status" value="1"/>
</dbReference>
<dbReference type="Gene3D" id="1.20.58.2200">
    <property type="match status" value="1"/>
</dbReference>
<feature type="compositionally biased region" description="Basic and acidic residues" evidence="1">
    <location>
        <begin position="518"/>
        <end position="527"/>
    </location>
</feature>
<name>A0ABX1TL42_9GAMM</name>
<protein>
    <recommendedName>
        <fullName evidence="3">FimV N-terminal domain-containing protein</fullName>
    </recommendedName>
</protein>
<comment type="caution">
    <text evidence="4">The sequence shown here is derived from an EMBL/GenBank/DDBJ whole genome shotgun (WGS) entry which is preliminary data.</text>
</comment>
<feature type="compositionally biased region" description="Low complexity" evidence="1">
    <location>
        <begin position="449"/>
        <end position="465"/>
    </location>
</feature>
<dbReference type="Pfam" id="PF25800">
    <property type="entry name" value="FimV_N"/>
    <property type="match status" value="1"/>
</dbReference>
<keyword evidence="5" id="KW-1185">Reference proteome</keyword>
<evidence type="ECO:0000256" key="2">
    <source>
        <dbReference type="SAM" id="Phobius"/>
    </source>
</evidence>
<feature type="compositionally biased region" description="Polar residues" evidence="1">
    <location>
        <begin position="557"/>
        <end position="569"/>
    </location>
</feature>
<feature type="region of interest" description="Disordered" evidence="1">
    <location>
        <begin position="353"/>
        <end position="404"/>
    </location>
</feature>
<dbReference type="EMBL" id="SPMZ01000025">
    <property type="protein sequence ID" value="NMQ19359.1"/>
    <property type="molecule type" value="Genomic_DNA"/>
</dbReference>
<dbReference type="Proteomes" id="UP000760480">
    <property type="component" value="Unassembled WGS sequence"/>
</dbReference>
<feature type="region of interest" description="Disordered" evidence="1">
    <location>
        <begin position="608"/>
        <end position="667"/>
    </location>
</feature>
<evidence type="ECO:0000313" key="4">
    <source>
        <dbReference type="EMBL" id="NMQ19359.1"/>
    </source>
</evidence>
<proteinExistence type="predicted"/>
<feature type="transmembrane region" description="Helical" evidence="2">
    <location>
        <begin position="414"/>
        <end position="435"/>
    </location>
</feature>
<sequence length="771" mass="81636">MRRWRHPSQSRRHRDAPAAEWRQSMPTRILIRLSLLAGLVAPLCAFALGVGPLEVRSALNQNFEAEIPLISSNPVELIGLTAQVPRQQEFDWAGVERYEFLSKLRFSVQAPPGGPNVLKITSIEPLREPNFTLLLELAWPRGRLLRAFPVQLDPALYANRRLPPPPPPPVMAPPPVAADPTAAASPVPGLPPAPPVSFEGATSYGPVKSGETLMGIASQVRPSTTIKLPEMMAILVAGNSEAFVNGNPNVLRAGSVLKVPTPQALGVQGGPTPPVPNVAAAAPTESAPTQPQPPIEPQPVEPQPVEPTAQPAAISPPEPAPPLATIPPPVEPQPLPVPAEPLREIIPQTSIPQTEGETLPAPAGATSEVQPAAQPEPPPPVAQPEPALVRPPPVAKPPVVQPEESEFSWLANPVVWIALAMIVLAVAAVVLLPLLRRPAKPKQPPIQPPEAIAEPQPAPEESSAPTTRTQIRESRSVRPRPAVASSAVPPAPTPTETETMPAASKPAVPKPAATPPKPIDELLKDIDFGLGDPPVGGKDAASTQKLETPRLPDTEPPTASVTRTATNPFLSAELASDKAPAQSPQADLPSELRLDNLDFDFGDLGLENTARSKTDLPPLELRPTESGATVNPPQAPGVFDLVSEPTARPPATPLQIEPLSMPPPSRKFEFTDITQELEQPGAPIEPLKLDEELRGIDDGSLDLGKMGADSVSTPGGNRETVADYVETKLDLATAYLDMGDQVGARSLLEEALQEGTASQQQQARELLKKLG</sequence>
<gene>
    <name evidence="4" type="ORF">E4P82_09240</name>
</gene>
<feature type="compositionally biased region" description="Pro residues" evidence="1">
    <location>
        <begin position="374"/>
        <end position="400"/>
    </location>
</feature>
<evidence type="ECO:0000313" key="5">
    <source>
        <dbReference type="Proteomes" id="UP000760480"/>
    </source>
</evidence>
<evidence type="ECO:0000259" key="3">
    <source>
        <dbReference type="Pfam" id="PF25800"/>
    </source>
</evidence>
<keyword evidence="2" id="KW-0472">Membrane</keyword>
<keyword evidence="2" id="KW-1133">Transmembrane helix</keyword>
<reference evidence="4 5" key="1">
    <citation type="submission" date="2019-03" db="EMBL/GenBank/DDBJ databases">
        <title>Metabolic reconstructions from genomes of highly enriched 'Candidatus Accumulibacter' and 'Candidatus Competibacter' bioreactor populations.</title>
        <authorList>
            <person name="Annavajhala M.K."/>
            <person name="Welles L."/>
            <person name="Abbas B."/>
            <person name="Sorokin D."/>
            <person name="Park H."/>
            <person name="Van Loosdrecht M."/>
            <person name="Chandran K."/>
        </authorList>
    </citation>
    <scope>NUCLEOTIDE SEQUENCE [LARGE SCALE GENOMIC DNA]</scope>
    <source>
        <strain evidence="4 5">SBR_G</strain>
    </source>
</reference>
<dbReference type="InterPro" id="IPR057840">
    <property type="entry name" value="FimV_N"/>
</dbReference>
<organism evidence="4 5">
    <name type="scientific">Candidatus Competibacter phosphatis</name>
    <dbReference type="NCBI Taxonomy" id="221280"/>
    <lineage>
        <taxon>Bacteria</taxon>
        <taxon>Pseudomonadati</taxon>
        <taxon>Pseudomonadota</taxon>
        <taxon>Gammaproteobacteria</taxon>
        <taxon>Candidatus Competibacteraceae</taxon>
        <taxon>Candidatus Competibacter</taxon>
    </lineage>
</organism>